<dbReference type="GeneID" id="34688167"/>
<feature type="compositionally biased region" description="Basic and acidic residues" evidence="1">
    <location>
        <begin position="175"/>
        <end position="207"/>
    </location>
</feature>
<feature type="compositionally biased region" description="Acidic residues" evidence="1">
    <location>
        <begin position="31"/>
        <end position="48"/>
    </location>
</feature>
<feature type="domain" description="INO80 complex subunit B-like conserved region" evidence="2">
    <location>
        <begin position="180"/>
        <end position="264"/>
    </location>
</feature>
<evidence type="ECO:0000313" key="3">
    <source>
        <dbReference type="EMBL" id="CEP64607.1"/>
    </source>
</evidence>
<sequence>MDSDLSSVELDAEGYEDSPELPEDSPFGSEREEDDEYQYLPENEEDDEKVQLSNSSRPKRGSARGVDENDTTGRSSGRKRTVGNAFEEPGSSPVKKTRKNGGGIDLQNLDDDDEDDEVNEEEEVEEEEEEGDAVINASTGEQPNAETLQQQELKKNSRSKIMMELLDNSSRRNSKLSEKELQLRRAENARKRKNLSEKKLEEEKQDTINKLLRRRAGRTRGPVPTDGKNKTEDYTEENADFTKPRRAYNSKGMVRIVRKADETVYATF</sequence>
<evidence type="ECO:0000259" key="2">
    <source>
        <dbReference type="SMART" id="SM01406"/>
    </source>
</evidence>
<dbReference type="AlphaFoldDB" id="A0A0C7NE40"/>
<accession>A0A0C7NE40</accession>
<dbReference type="Proteomes" id="UP000054304">
    <property type="component" value="Unassembled WGS sequence"/>
</dbReference>
<dbReference type="STRING" id="1245769.A0A0C7NE40"/>
<feature type="compositionally biased region" description="Polar residues" evidence="1">
    <location>
        <begin position="136"/>
        <end position="151"/>
    </location>
</feature>
<protein>
    <submittedName>
        <fullName evidence="3">LALA0S12e02806g1_1</fullName>
    </submittedName>
</protein>
<dbReference type="GO" id="GO:0006338">
    <property type="term" value="P:chromatin remodeling"/>
    <property type="evidence" value="ECO:0007669"/>
    <property type="project" value="InterPro"/>
</dbReference>
<gene>
    <name evidence="3" type="ORF">LALA0_S12e02806g</name>
</gene>
<reference evidence="3 4" key="1">
    <citation type="submission" date="2014-12" db="EMBL/GenBank/DDBJ databases">
        <authorList>
            <person name="Neuveglise Cecile"/>
        </authorList>
    </citation>
    <scope>NUCLEOTIDE SEQUENCE [LARGE SCALE GENOMIC DNA]</scope>
    <source>
        <strain evidence="3 4">CBS 12615</strain>
    </source>
</reference>
<organism evidence="3 4">
    <name type="scientific">Lachancea lanzarotensis</name>
    <dbReference type="NCBI Taxonomy" id="1245769"/>
    <lineage>
        <taxon>Eukaryota</taxon>
        <taxon>Fungi</taxon>
        <taxon>Dikarya</taxon>
        <taxon>Ascomycota</taxon>
        <taxon>Saccharomycotina</taxon>
        <taxon>Saccharomycetes</taxon>
        <taxon>Saccharomycetales</taxon>
        <taxon>Saccharomycetaceae</taxon>
        <taxon>Lachancea</taxon>
    </lineage>
</organism>
<dbReference type="GO" id="GO:0031011">
    <property type="term" value="C:Ino80 complex"/>
    <property type="evidence" value="ECO:0007669"/>
    <property type="project" value="InterPro"/>
</dbReference>
<evidence type="ECO:0000256" key="1">
    <source>
        <dbReference type="SAM" id="MobiDB-lite"/>
    </source>
</evidence>
<dbReference type="RefSeq" id="XP_022630812.1">
    <property type="nucleotide sequence ID" value="XM_022775023.1"/>
</dbReference>
<dbReference type="Pfam" id="PF04795">
    <property type="entry name" value="PAPA-1"/>
    <property type="match status" value="1"/>
</dbReference>
<keyword evidence="4" id="KW-1185">Reference proteome</keyword>
<dbReference type="EMBL" id="LN736371">
    <property type="protein sequence ID" value="CEP64607.1"/>
    <property type="molecule type" value="Genomic_DNA"/>
</dbReference>
<evidence type="ECO:0000313" key="4">
    <source>
        <dbReference type="Proteomes" id="UP000054304"/>
    </source>
</evidence>
<dbReference type="SMART" id="SM01406">
    <property type="entry name" value="PAPA-1"/>
    <property type="match status" value="1"/>
</dbReference>
<feature type="compositionally biased region" description="Acidic residues" evidence="1">
    <location>
        <begin position="10"/>
        <end position="23"/>
    </location>
</feature>
<dbReference type="PANTHER" id="PTHR21561">
    <property type="entry name" value="INO80 COMPLEX SUBUNIT B"/>
    <property type="match status" value="1"/>
</dbReference>
<dbReference type="HOGENOM" id="CLU_066892_0_0_1"/>
<feature type="compositionally biased region" description="Acidic residues" evidence="1">
    <location>
        <begin position="108"/>
        <end position="132"/>
    </location>
</feature>
<dbReference type="InterPro" id="IPR006880">
    <property type="entry name" value="INO80B_C"/>
</dbReference>
<name>A0A0C7NE40_9SACH</name>
<dbReference type="OrthoDB" id="2021186at2759"/>
<feature type="region of interest" description="Disordered" evidence="1">
    <location>
        <begin position="1"/>
        <end position="238"/>
    </location>
</feature>
<dbReference type="InterPro" id="IPR029523">
    <property type="entry name" value="INO80B/Ies2"/>
</dbReference>
<dbReference type="PANTHER" id="PTHR21561:SF12">
    <property type="entry name" value="INO80 COMPLEX SUBUNIT B"/>
    <property type="match status" value="1"/>
</dbReference>
<proteinExistence type="predicted"/>